<gene>
    <name evidence="8" type="ORF">TM35_000301810</name>
</gene>
<feature type="region of interest" description="Disordered" evidence="6">
    <location>
        <begin position="269"/>
        <end position="583"/>
    </location>
</feature>
<evidence type="ECO:0000259" key="7">
    <source>
        <dbReference type="PROSITE" id="PS51328"/>
    </source>
</evidence>
<sequence>MATVVVVADTVPRLTPAEQHRTTDRVIQHHAFTPPLLRSYFGEGELQYWTTSGSTVITDHYVRLTPDRGGHVGHLWNTEVLDMPSFEIVVGFHVHGGRSGGADGFALWITTETPVINGPLLGRPMKFTGIGVIFDTYDNDGMRDNPAVYVLYNDGSNPGRQYHPQNDYKGEYVGSCQYNFRQSSQYPSTARLHYVGNVLQVYLSRTGEEDEVLCTTVVDVHLDTKNKEYYIGLSAETGGVTDNHDIIFVHTMPVEGEKYDHDVYDTTTSIEEADKHKNDKSQYERHLERERERQMQDELHQKYQEELHQQQRQERLKDQQHEGEQEQQHEKQEHHEEQQQQHHEKLSEQQQKDLQRQEEQLEELRQKYQEQIAQKQQQQQQQQQPSQEQQQQQQQQQQPSQEQQQQGPQQQQQPQQQEPQGEKQTRDQTQGASNEPKKTDGHPDESQGKQESQLSADQLRLRELERQLEEMRRRQRPARRDRRHARDDEEHEEEEQHYERKKYHDDDEEEEEEEDDHETIRKTVKKGTGKNRREPADDHAAEDERYNRDHDEEEDLDERRQRSTRRKRTRTSRPTRSRRPREE</sequence>
<dbReference type="InterPro" id="IPR013320">
    <property type="entry name" value="ConA-like_dom_sf"/>
</dbReference>
<dbReference type="GO" id="GO:0030134">
    <property type="term" value="C:COPII-coated ER to Golgi transport vesicle"/>
    <property type="evidence" value="ECO:0007669"/>
    <property type="project" value="TreeGrafter"/>
</dbReference>
<feature type="compositionally biased region" description="Basic residues" evidence="6">
    <location>
        <begin position="562"/>
        <end position="583"/>
    </location>
</feature>
<feature type="compositionally biased region" description="Basic residues" evidence="6">
    <location>
        <begin position="473"/>
        <end position="483"/>
    </location>
</feature>
<feature type="compositionally biased region" description="Basic and acidic residues" evidence="6">
    <location>
        <begin position="435"/>
        <end position="448"/>
    </location>
</feature>
<dbReference type="GO" id="GO:0005537">
    <property type="term" value="F:D-mannose binding"/>
    <property type="evidence" value="ECO:0007669"/>
    <property type="project" value="TreeGrafter"/>
</dbReference>
<dbReference type="SMR" id="A0A1X0NNG4"/>
<feature type="compositionally biased region" description="Basic and acidic residues" evidence="6">
    <location>
        <begin position="459"/>
        <end position="472"/>
    </location>
</feature>
<dbReference type="OrthoDB" id="10265193at2759"/>
<keyword evidence="2" id="KW-0812">Transmembrane</keyword>
<dbReference type="Proteomes" id="UP000192257">
    <property type="component" value="Unassembled WGS sequence"/>
</dbReference>
<dbReference type="Gene3D" id="2.60.120.200">
    <property type="match status" value="1"/>
</dbReference>
<keyword evidence="9" id="KW-1185">Reference proteome</keyword>
<dbReference type="GO" id="GO:0005793">
    <property type="term" value="C:endoplasmic reticulum-Golgi intermediate compartment"/>
    <property type="evidence" value="ECO:0007669"/>
    <property type="project" value="TreeGrafter"/>
</dbReference>
<protein>
    <submittedName>
        <fullName evidence="8">Putative lectin</fullName>
    </submittedName>
</protein>
<comment type="subcellular location">
    <subcellularLocation>
        <location evidence="1">Membrane</location>
        <topology evidence="1">Single-pass type I membrane protein</topology>
    </subcellularLocation>
</comment>
<evidence type="ECO:0000256" key="5">
    <source>
        <dbReference type="ARBA" id="ARBA00023136"/>
    </source>
</evidence>
<dbReference type="CDD" id="cd07308">
    <property type="entry name" value="lectin_leg-like"/>
    <property type="match status" value="1"/>
</dbReference>
<accession>A0A1X0NNG4</accession>
<dbReference type="GO" id="GO:0006888">
    <property type="term" value="P:endoplasmic reticulum to Golgi vesicle-mediated transport"/>
    <property type="evidence" value="ECO:0007669"/>
    <property type="project" value="TreeGrafter"/>
</dbReference>
<feature type="compositionally biased region" description="Basic and acidic residues" evidence="6">
    <location>
        <begin position="531"/>
        <end position="550"/>
    </location>
</feature>
<feature type="compositionally biased region" description="Acidic residues" evidence="6">
    <location>
        <begin position="506"/>
        <end position="517"/>
    </location>
</feature>
<dbReference type="AlphaFoldDB" id="A0A1X0NNG4"/>
<dbReference type="PANTHER" id="PTHR12223:SF28">
    <property type="entry name" value="LECTIN, MANNOSE BINDING 1 LIKE"/>
    <property type="match status" value="1"/>
</dbReference>
<dbReference type="InterPro" id="IPR051136">
    <property type="entry name" value="Intracellular_Lectin-GPT"/>
</dbReference>
<feature type="compositionally biased region" description="Basic and acidic residues" evidence="6">
    <location>
        <begin position="272"/>
        <end position="368"/>
    </location>
</feature>
<keyword evidence="4" id="KW-1133">Transmembrane helix</keyword>
<dbReference type="InterPro" id="IPR005052">
    <property type="entry name" value="Lectin_leg"/>
</dbReference>
<keyword evidence="3" id="KW-0732">Signal</keyword>
<dbReference type="STRING" id="67003.A0A1X0NNG4"/>
<dbReference type="GO" id="GO:0005789">
    <property type="term" value="C:endoplasmic reticulum membrane"/>
    <property type="evidence" value="ECO:0007669"/>
    <property type="project" value="TreeGrafter"/>
</dbReference>
<evidence type="ECO:0000313" key="9">
    <source>
        <dbReference type="Proteomes" id="UP000192257"/>
    </source>
</evidence>
<dbReference type="GO" id="GO:0000139">
    <property type="term" value="C:Golgi membrane"/>
    <property type="evidence" value="ECO:0007669"/>
    <property type="project" value="TreeGrafter"/>
</dbReference>
<comment type="caution">
    <text evidence="8">The sequence shown here is derived from an EMBL/GenBank/DDBJ whole genome shotgun (WGS) entry which is preliminary data.</text>
</comment>
<keyword evidence="5" id="KW-0472">Membrane</keyword>
<keyword evidence="8" id="KW-0430">Lectin</keyword>
<proteinExistence type="predicted"/>
<evidence type="ECO:0000256" key="6">
    <source>
        <dbReference type="SAM" id="MobiDB-lite"/>
    </source>
</evidence>
<dbReference type="RefSeq" id="XP_028880207.1">
    <property type="nucleotide sequence ID" value="XM_029028504.1"/>
</dbReference>
<dbReference type="PROSITE" id="PS51328">
    <property type="entry name" value="L_LECTIN_LIKE"/>
    <property type="match status" value="1"/>
</dbReference>
<reference evidence="8 9" key="1">
    <citation type="submission" date="2017-03" db="EMBL/GenBank/DDBJ databases">
        <title>An alternative strategy for trypanosome survival in the mammalian bloodstream revealed through genome and transcriptome analysis of the ubiquitous bovine parasite Trypanosoma (Megatrypanum) theileri.</title>
        <authorList>
            <person name="Kelly S."/>
            <person name="Ivens A."/>
            <person name="Mott A."/>
            <person name="O'Neill E."/>
            <person name="Emms D."/>
            <person name="Macleod O."/>
            <person name="Voorheis P."/>
            <person name="Matthews J."/>
            <person name="Matthews K."/>
            <person name="Carrington M."/>
        </authorList>
    </citation>
    <scope>NUCLEOTIDE SEQUENCE [LARGE SCALE GENOMIC DNA]</scope>
    <source>
        <strain evidence="8">Edinburgh</strain>
    </source>
</reference>
<feature type="compositionally biased region" description="Low complexity" evidence="6">
    <location>
        <begin position="369"/>
        <end position="419"/>
    </location>
</feature>
<dbReference type="EMBL" id="NBCO01000030">
    <property type="protein sequence ID" value="ORC86141.1"/>
    <property type="molecule type" value="Genomic_DNA"/>
</dbReference>
<dbReference type="SUPFAM" id="SSF49899">
    <property type="entry name" value="Concanavalin A-like lectins/glucanases"/>
    <property type="match status" value="1"/>
</dbReference>
<feature type="domain" description="L-type lectin-like" evidence="7">
    <location>
        <begin position="24"/>
        <end position="254"/>
    </location>
</feature>
<evidence type="ECO:0000256" key="2">
    <source>
        <dbReference type="ARBA" id="ARBA00022692"/>
    </source>
</evidence>
<evidence type="ECO:0000313" key="8">
    <source>
        <dbReference type="EMBL" id="ORC86141.1"/>
    </source>
</evidence>
<dbReference type="PANTHER" id="PTHR12223">
    <property type="entry name" value="VESICULAR MANNOSE-BINDING LECTIN"/>
    <property type="match status" value="1"/>
</dbReference>
<dbReference type="VEuPathDB" id="TriTrypDB:TM35_000301810"/>
<dbReference type="Pfam" id="PF03388">
    <property type="entry name" value="Lectin_leg-like"/>
    <property type="match status" value="1"/>
</dbReference>
<name>A0A1X0NNG4_9TRYP</name>
<dbReference type="GeneID" id="39988284"/>
<organism evidence="8 9">
    <name type="scientific">Trypanosoma theileri</name>
    <dbReference type="NCBI Taxonomy" id="67003"/>
    <lineage>
        <taxon>Eukaryota</taxon>
        <taxon>Discoba</taxon>
        <taxon>Euglenozoa</taxon>
        <taxon>Kinetoplastea</taxon>
        <taxon>Metakinetoplastina</taxon>
        <taxon>Trypanosomatida</taxon>
        <taxon>Trypanosomatidae</taxon>
        <taxon>Trypanosoma</taxon>
    </lineage>
</organism>
<evidence type="ECO:0000256" key="1">
    <source>
        <dbReference type="ARBA" id="ARBA00004479"/>
    </source>
</evidence>
<evidence type="ECO:0000256" key="3">
    <source>
        <dbReference type="ARBA" id="ARBA00022729"/>
    </source>
</evidence>
<evidence type="ECO:0000256" key="4">
    <source>
        <dbReference type="ARBA" id="ARBA00022989"/>
    </source>
</evidence>